<dbReference type="GO" id="GO:0005634">
    <property type="term" value="C:nucleus"/>
    <property type="evidence" value="ECO:0007669"/>
    <property type="project" value="TreeGrafter"/>
</dbReference>
<dbReference type="GO" id="GO:0006970">
    <property type="term" value="P:response to osmotic stress"/>
    <property type="evidence" value="ECO:0007669"/>
    <property type="project" value="EnsemblFungi"/>
</dbReference>
<evidence type="ECO:0000256" key="4">
    <source>
        <dbReference type="ARBA" id="ARBA00023110"/>
    </source>
</evidence>
<accession>A0A1Q3A2Y3</accession>
<comment type="function">
    <text evidence="6">PPIases accelerate the folding of proteins. It catalyzes the cis-trans isomerization of proline imidic peptide bonds in oligopeptides.</text>
</comment>
<dbReference type="GO" id="GO:0005737">
    <property type="term" value="C:cytoplasm"/>
    <property type="evidence" value="ECO:0007669"/>
    <property type="project" value="UniProtKB-SubCell"/>
</dbReference>
<dbReference type="GO" id="GO:0000159">
    <property type="term" value="C:protein phosphatase type 2A complex"/>
    <property type="evidence" value="ECO:0007669"/>
    <property type="project" value="EnsemblFungi"/>
</dbReference>
<evidence type="ECO:0000313" key="8">
    <source>
        <dbReference type="Proteomes" id="UP000187013"/>
    </source>
</evidence>
<dbReference type="PANTHER" id="PTHR10012:SF5">
    <property type="entry name" value="SERINE_THREONINE-PROTEIN PHOSPHATASE 2A ACTIVATOR 2"/>
    <property type="match status" value="1"/>
</dbReference>
<gene>
    <name evidence="7" type="ORF">ZYGR_0S02150</name>
</gene>
<dbReference type="Proteomes" id="UP000187013">
    <property type="component" value="Unassembled WGS sequence"/>
</dbReference>
<dbReference type="GO" id="GO:0008160">
    <property type="term" value="F:protein tyrosine phosphatase activator activity"/>
    <property type="evidence" value="ECO:0007669"/>
    <property type="project" value="TreeGrafter"/>
</dbReference>
<name>A0A1Q3A2Y3_ZYGRO</name>
<comment type="similarity">
    <text evidence="6">Belongs to the PTPA-type PPIase family.</text>
</comment>
<evidence type="ECO:0000256" key="1">
    <source>
        <dbReference type="ARBA" id="ARBA00000971"/>
    </source>
</evidence>
<dbReference type="Gene3D" id="1.20.120.1150">
    <property type="match status" value="1"/>
</dbReference>
<evidence type="ECO:0000256" key="6">
    <source>
        <dbReference type="RuleBase" id="RU361210"/>
    </source>
</evidence>
<evidence type="ECO:0000256" key="5">
    <source>
        <dbReference type="ARBA" id="ARBA00023235"/>
    </source>
</evidence>
<organism evidence="7 8">
    <name type="scientific">Zygosaccharomyces rouxii</name>
    <dbReference type="NCBI Taxonomy" id="4956"/>
    <lineage>
        <taxon>Eukaryota</taxon>
        <taxon>Fungi</taxon>
        <taxon>Dikarya</taxon>
        <taxon>Ascomycota</taxon>
        <taxon>Saccharomycotina</taxon>
        <taxon>Saccharomycetes</taxon>
        <taxon>Saccharomycetales</taxon>
        <taxon>Saccharomycetaceae</taxon>
        <taxon>Zygosaccharomyces</taxon>
    </lineage>
</organism>
<evidence type="ECO:0000256" key="2">
    <source>
        <dbReference type="ARBA" id="ARBA00004496"/>
    </source>
</evidence>
<dbReference type="eggNOG" id="KOG2867">
    <property type="taxonomic scope" value="Eukaryota"/>
</dbReference>
<proteinExistence type="inferred from homology"/>
<keyword evidence="3 6" id="KW-0963">Cytoplasm</keyword>
<dbReference type="InterPro" id="IPR043170">
    <property type="entry name" value="PTPA_C_lid"/>
</dbReference>
<comment type="subcellular location">
    <subcellularLocation>
        <location evidence="2 6">Cytoplasm</location>
    </subcellularLocation>
</comment>
<dbReference type="InterPro" id="IPR037218">
    <property type="entry name" value="PTPA_sf"/>
</dbReference>
<comment type="catalytic activity">
    <reaction evidence="1 6">
        <text>[protein]-peptidylproline (omega=180) = [protein]-peptidylproline (omega=0)</text>
        <dbReference type="Rhea" id="RHEA:16237"/>
        <dbReference type="Rhea" id="RHEA-COMP:10747"/>
        <dbReference type="Rhea" id="RHEA-COMP:10748"/>
        <dbReference type="ChEBI" id="CHEBI:83833"/>
        <dbReference type="ChEBI" id="CHEBI:83834"/>
        <dbReference type="EC" id="5.2.1.8"/>
    </reaction>
</comment>
<comment type="caution">
    <text evidence="7">The sequence shown here is derived from an EMBL/GenBank/DDBJ whole genome shotgun (WGS) entry which is preliminary data.</text>
</comment>
<reference evidence="7 8" key="1">
    <citation type="submission" date="2016-08" db="EMBL/GenBank/DDBJ databases">
        <title>Draft genome sequence of allopolyploid Zygosaccharomyces rouxii.</title>
        <authorList>
            <person name="Watanabe J."/>
            <person name="Uehara K."/>
            <person name="Mogi Y."/>
            <person name="Tsukioka Y."/>
        </authorList>
    </citation>
    <scope>NUCLEOTIDE SEQUENCE [LARGE SCALE GENOMIC DNA]</scope>
    <source>
        <strain evidence="7 8">NBRC 110957</strain>
    </source>
</reference>
<evidence type="ECO:0000256" key="3">
    <source>
        <dbReference type="ARBA" id="ARBA00022490"/>
    </source>
</evidence>
<dbReference type="CDD" id="cd04087">
    <property type="entry name" value="PTPA"/>
    <property type="match status" value="1"/>
</dbReference>
<dbReference type="EC" id="5.2.1.8" evidence="6"/>
<dbReference type="PIRSF" id="PIRSF016325">
    <property type="entry name" value="Phstyr_phstse_ac"/>
    <property type="match status" value="1"/>
</dbReference>
<dbReference type="InterPro" id="IPR004327">
    <property type="entry name" value="Phstyr_phstse_ac"/>
</dbReference>
<dbReference type="Pfam" id="PF03095">
    <property type="entry name" value="PTPA"/>
    <property type="match status" value="1"/>
</dbReference>
<dbReference type="GO" id="GO:0007052">
    <property type="term" value="P:mitotic spindle organization"/>
    <property type="evidence" value="ECO:0007669"/>
    <property type="project" value="EnsemblFungi"/>
</dbReference>
<dbReference type="OrthoDB" id="16120at2759"/>
<protein>
    <recommendedName>
        <fullName evidence="6">Serine/threonine-protein phosphatase 2A activator</fullName>
        <ecNumber evidence="6">5.2.1.8</ecNumber>
    </recommendedName>
    <alternativeName>
        <fullName evidence="6">Phosphotyrosyl phosphatase activator</fullName>
    </alternativeName>
</protein>
<dbReference type="PANTHER" id="PTHR10012">
    <property type="entry name" value="SERINE/THREONINE-PROTEIN PHOSPHATASE 2A REGULATORY SUBUNIT B"/>
    <property type="match status" value="1"/>
</dbReference>
<dbReference type="GO" id="GO:0003755">
    <property type="term" value="F:peptidyl-prolyl cis-trans isomerase activity"/>
    <property type="evidence" value="ECO:0007669"/>
    <property type="project" value="UniProtKB-KW"/>
</dbReference>
<dbReference type="AlphaFoldDB" id="A0A1Q3A2Y3"/>
<dbReference type="EMBL" id="BDGX01000019">
    <property type="protein sequence ID" value="GAV50081.1"/>
    <property type="molecule type" value="Genomic_DNA"/>
</dbReference>
<dbReference type="FunFam" id="1.20.120.1150:FF:000002">
    <property type="entry name" value="Serine/threonine-protein phosphatase 2A activator"/>
    <property type="match status" value="1"/>
</dbReference>
<sequence>MIPEKRLTTNKDMKIWMDSTTMDSLVEFVTILADSVRGRENTAYKEPISKDMEPTMQLLKKVNDLIDKYPVIQDANTSRFGKVEFRDFYDDLQTHAEELVATTYPSLNKDQVEELAVYLYESWGNKRRIDYGSGHELNFVCFIYGLYVYKVFDLERDAADLVLKVFVEYLRIMRILETKYWLEPAGSHGVWGLDDYHFLPFLFGAHQLATHPHLRPKSIHNEEVVEMFMDKYIYFGCIAFINSVKSTASLRWHSPMLDDISGVKTWAKVAEGMIKMYKAEVLSKLPIMQHFYFGNILPCPEGISPPKGDHGRDLCEEGHVHNTWGDCCGIKIPSAVAAHEAAKQNRNIIPFD</sequence>
<dbReference type="OMA" id="YLWGAAQ"/>
<keyword evidence="5 6" id="KW-0413">Isomerase</keyword>
<evidence type="ECO:0000313" key="7">
    <source>
        <dbReference type="EMBL" id="GAV50081.1"/>
    </source>
</evidence>
<dbReference type="SUPFAM" id="SSF140984">
    <property type="entry name" value="PTPA-like"/>
    <property type="match status" value="1"/>
</dbReference>
<keyword evidence="4 6" id="KW-0697">Rotamase</keyword>